<protein>
    <submittedName>
        <fullName evidence="2">D-galacturonate reductase</fullName>
    </submittedName>
</protein>
<reference evidence="2" key="1">
    <citation type="submission" date="2019-02" db="EMBL/GenBank/DDBJ databases">
        <authorList>
            <person name="Gruber-Vodicka R. H."/>
            <person name="Seah K. B. B."/>
        </authorList>
    </citation>
    <scope>NUCLEOTIDE SEQUENCE</scope>
    <source>
        <strain evidence="2">BECK_BZ131</strain>
    </source>
</reference>
<proteinExistence type="predicted"/>
<dbReference type="Gene3D" id="3.40.50.720">
    <property type="entry name" value="NAD(P)-binding Rossmann-like Domain"/>
    <property type="match status" value="1"/>
</dbReference>
<dbReference type="GO" id="GO:0016491">
    <property type="term" value="F:oxidoreductase activity"/>
    <property type="evidence" value="ECO:0007669"/>
    <property type="project" value="TreeGrafter"/>
</dbReference>
<dbReference type="GO" id="GO:0005737">
    <property type="term" value="C:cytoplasm"/>
    <property type="evidence" value="ECO:0007669"/>
    <property type="project" value="TreeGrafter"/>
</dbReference>
<organism evidence="2">
    <name type="scientific">Candidatus Kentrum sp. FW</name>
    <dbReference type="NCBI Taxonomy" id="2126338"/>
    <lineage>
        <taxon>Bacteria</taxon>
        <taxon>Pseudomonadati</taxon>
        <taxon>Pseudomonadota</taxon>
        <taxon>Gammaproteobacteria</taxon>
        <taxon>Candidatus Kentrum</taxon>
    </lineage>
</organism>
<dbReference type="EMBL" id="CAADFE010000001">
    <property type="protein sequence ID" value="VFJ61427.1"/>
    <property type="molecule type" value="Genomic_DNA"/>
</dbReference>
<dbReference type="Pfam" id="PF01408">
    <property type="entry name" value="GFO_IDH_MocA"/>
    <property type="match status" value="1"/>
</dbReference>
<dbReference type="AlphaFoldDB" id="A0A450T4E0"/>
<feature type="domain" description="Gfo/Idh/MocA-like oxidoreductase N-terminal" evidence="1">
    <location>
        <begin position="95"/>
        <end position="156"/>
    </location>
</feature>
<dbReference type="GO" id="GO:0006740">
    <property type="term" value="P:NADPH regeneration"/>
    <property type="evidence" value="ECO:0007669"/>
    <property type="project" value="TreeGrafter"/>
</dbReference>
<dbReference type="PANTHER" id="PTHR42840:SF6">
    <property type="entry name" value="BINDING ROSSMANN FOLD OXIDOREDUCTASE, PUTATIVE (AFU_ORTHOLOGUE AFUA_3G11930)-RELATED"/>
    <property type="match status" value="1"/>
</dbReference>
<name>A0A450T4E0_9GAMM</name>
<accession>A0A450T4E0</accession>
<sequence>MDVLVIGTGEYVTGVTEGTASTSDKAIGVVGICLFHLRTRGKVGRILLAGRNGMRFPTIRQHFTDHMASVYRNLDVEMETWPEDHEYDETAYRQALASLEPGSAVIVVTPDDTHFSIALEAIEAGMHVLIAKPLVKTLAEHRTLMAAAQTRGRLLMQEVHKRFDPIYADARDRARRLGDCSFMSSYMSQPKKQLETFRAWAGRASDISYYLNAHHIDFHAWIMQGRGRPLTVTAMGADGIAKNTLGTATEDTITLSVQWENLPSGNQGMGSYTASWIAPESDVHSQQRFFYLGHRGEIRVDQAHRGYSIAMDGVGPRSVNPLFMKYEPTDGEFAGQHGYGYRSIEAFIDAAGAITEGRAMPEDFDGSLPTAAGALQGTAILEAGRRSLDNDNLPVTFLYQSRQSLDPIGMEINDRSAVAVQPRRRGSESGG</sequence>
<dbReference type="PANTHER" id="PTHR42840">
    <property type="entry name" value="NAD(P)-BINDING ROSSMANN-FOLD SUPERFAMILY PROTEIN-RELATED"/>
    <property type="match status" value="1"/>
</dbReference>
<dbReference type="SUPFAM" id="SSF55347">
    <property type="entry name" value="Glyceraldehyde-3-phosphate dehydrogenase-like, C-terminal domain"/>
    <property type="match status" value="1"/>
</dbReference>
<dbReference type="InterPro" id="IPR000683">
    <property type="entry name" value="Gfo/Idh/MocA-like_OxRdtase_N"/>
</dbReference>
<dbReference type="Gene3D" id="3.30.360.10">
    <property type="entry name" value="Dihydrodipicolinate Reductase, domain 2"/>
    <property type="match status" value="1"/>
</dbReference>
<dbReference type="GO" id="GO:0000166">
    <property type="term" value="F:nucleotide binding"/>
    <property type="evidence" value="ECO:0007669"/>
    <property type="project" value="InterPro"/>
</dbReference>
<evidence type="ECO:0000313" key="2">
    <source>
        <dbReference type="EMBL" id="VFJ61427.1"/>
    </source>
</evidence>
<dbReference type="SUPFAM" id="SSF51735">
    <property type="entry name" value="NAD(P)-binding Rossmann-fold domains"/>
    <property type="match status" value="1"/>
</dbReference>
<gene>
    <name evidence="2" type="ORF">BECKFW1821C_GA0114237_100163</name>
</gene>
<dbReference type="InterPro" id="IPR036291">
    <property type="entry name" value="NAD(P)-bd_dom_sf"/>
</dbReference>
<evidence type="ECO:0000259" key="1">
    <source>
        <dbReference type="Pfam" id="PF01408"/>
    </source>
</evidence>